<evidence type="ECO:0000313" key="2">
    <source>
        <dbReference type="Proteomes" id="UP000299102"/>
    </source>
</evidence>
<name>A0A4C1YY16_EUMVA</name>
<protein>
    <submittedName>
        <fullName evidence="1">Uncharacterized protein</fullName>
    </submittedName>
</protein>
<reference evidence="1 2" key="1">
    <citation type="journal article" date="2019" name="Commun. Biol.">
        <title>The bagworm genome reveals a unique fibroin gene that provides high tensile strength.</title>
        <authorList>
            <person name="Kono N."/>
            <person name="Nakamura H."/>
            <person name="Ohtoshi R."/>
            <person name="Tomita M."/>
            <person name="Numata K."/>
            <person name="Arakawa K."/>
        </authorList>
    </citation>
    <scope>NUCLEOTIDE SEQUENCE [LARGE SCALE GENOMIC DNA]</scope>
</reference>
<dbReference type="AlphaFoldDB" id="A0A4C1YY16"/>
<proteinExistence type="predicted"/>
<accession>A0A4C1YY16</accession>
<sequence length="82" mass="8913">METSNKSPTSTRQSEELEVPQGRRVCLGSERPTLTLNHAILGCECPCAAVTTYTLMGRMLLFSITGRSVTAEGVTLFPYSTD</sequence>
<dbReference type="Proteomes" id="UP000299102">
    <property type="component" value="Unassembled WGS sequence"/>
</dbReference>
<gene>
    <name evidence="1" type="ORF">EVAR_68809_1</name>
</gene>
<organism evidence="1 2">
    <name type="scientific">Eumeta variegata</name>
    <name type="common">Bagworm moth</name>
    <name type="synonym">Eumeta japonica</name>
    <dbReference type="NCBI Taxonomy" id="151549"/>
    <lineage>
        <taxon>Eukaryota</taxon>
        <taxon>Metazoa</taxon>
        <taxon>Ecdysozoa</taxon>
        <taxon>Arthropoda</taxon>
        <taxon>Hexapoda</taxon>
        <taxon>Insecta</taxon>
        <taxon>Pterygota</taxon>
        <taxon>Neoptera</taxon>
        <taxon>Endopterygota</taxon>
        <taxon>Lepidoptera</taxon>
        <taxon>Glossata</taxon>
        <taxon>Ditrysia</taxon>
        <taxon>Tineoidea</taxon>
        <taxon>Psychidae</taxon>
        <taxon>Oiketicinae</taxon>
        <taxon>Eumeta</taxon>
    </lineage>
</organism>
<comment type="caution">
    <text evidence="1">The sequence shown here is derived from an EMBL/GenBank/DDBJ whole genome shotgun (WGS) entry which is preliminary data.</text>
</comment>
<dbReference type="EMBL" id="BGZK01001492">
    <property type="protein sequence ID" value="GBP80998.1"/>
    <property type="molecule type" value="Genomic_DNA"/>
</dbReference>
<keyword evidence="2" id="KW-1185">Reference proteome</keyword>
<evidence type="ECO:0000313" key="1">
    <source>
        <dbReference type="EMBL" id="GBP80998.1"/>
    </source>
</evidence>